<dbReference type="SUPFAM" id="SSF46785">
    <property type="entry name" value="Winged helix' DNA-binding domain"/>
    <property type="match status" value="1"/>
</dbReference>
<dbReference type="Pfam" id="PF01037">
    <property type="entry name" value="AsnC_trans_reg"/>
    <property type="match status" value="1"/>
</dbReference>
<accession>A0A6J6M597</accession>
<dbReference type="FunFam" id="1.10.10.10:FF:000186">
    <property type="entry name" value="AsnC family transcriptional regulator"/>
    <property type="match status" value="1"/>
</dbReference>
<dbReference type="SUPFAM" id="SSF54909">
    <property type="entry name" value="Dimeric alpha+beta barrel"/>
    <property type="match status" value="1"/>
</dbReference>
<dbReference type="PROSITE" id="PS50956">
    <property type="entry name" value="HTH_ASNC_2"/>
    <property type="match status" value="1"/>
</dbReference>
<evidence type="ECO:0000256" key="1">
    <source>
        <dbReference type="ARBA" id="ARBA00023015"/>
    </source>
</evidence>
<dbReference type="InterPro" id="IPR019887">
    <property type="entry name" value="Tscrpt_reg_AsnC/Lrp_C"/>
</dbReference>
<dbReference type="CDD" id="cd00090">
    <property type="entry name" value="HTH_ARSR"/>
    <property type="match status" value="1"/>
</dbReference>
<dbReference type="InterPro" id="IPR036388">
    <property type="entry name" value="WH-like_DNA-bd_sf"/>
</dbReference>
<dbReference type="GO" id="GO:0043200">
    <property type="term" value="P:response to amino acid"/>
    <property type="evidence" value="ECO:0007669"/>
    <property type="project" value="TreeGrafter"/>
</dbReference>
<dbReference type="EMBL" id="CAEZWW010000041">
    <property type="protein sequence ID" value="CAB4668419.1"/>
    <property type="molecule type" value="Genomic_DNA"/>
</dbReference>
<dbReference type="Pfam" id="PF13404">
    <property type="entry name" value="HTH_AsnC-type"/>
    <property type="match status" value="1"/>
</dbReference>
<dbReference type="Gene3D" id="3.30.70.920">
    <property type="match status" value="1"/>
</dbReference>
<dbReference type="InterPro" id="IPR011991">
    <property type="entry name" value="ArsR-like_HTH"/>
</dbReference>
<dbReference type="GO" id="GO:0005829">
    <property type="term" value="C:cytosol"/>
    <property type="evidence" value="ECO:0007669"/>
    <property type="project" value="TreeGrafter"/>
</dbReference>
<reference evidence="5" key="1">
    <citation type="submission" date="2020-05" db="EMBL/GenBank/DDBJ databases">
        <authorList>
            <person name="Chiriac C."/>
            <person name="Salcher M."/>
            <person name="Ghai R."/>
            <person name="Kavagutti S V."/>
        </authorList>
    </citation>
    <scope>NUCLEOTIDE SEQUENCE</scope>
</reference>
<dbReference type="GO" id="GO:0043565">
    <property type="term" value="F:sequence-specific DNA binding"/>
    <property type="evidence" value="ECO:0007669"/>
    <property type="project" value="InterPro"/>
</dbReference>
<proteinExistence type="predicted"/>
<dbReference type="InterPro" id="IPR000485">
    <property type="entry name" value="AsnC-type_HTH_dom"/>
</dbReference>
<gene>
    <name evidence="5" type="ORF">UFOPK2310_00477</name>
</gene>
<dbReference type="InterPro" id="IPR036390">
    <property type="entry name" value="WH_DNA-bd_sf"/>
</dbReference>
<dbReference type="Gene3D" id="1.10.10.10">
    <property type="entry name" value="Winged helix-like DNA-binding domain superfamily/Winged helix DNA-binding domain"/>
    <property type="match status" value="1"/>
</dbReference>
<evidence type="ECO:0000256" key="3">
    <source>
        <dbReference type="ARBA" id="ARBA00023163"/>
    </source>
</evidence>
<evidence type="ECO:0000313" key="5">
    <source>
        <dbReference type="EMBL" id="CAB4668419.1"/>
    </source>
</evidence>
<feature type="domain" description="HTH asnC-type" evidence="4">
    <location>
        <begin position="35"/>
        <end position="96"/>
    </location>
</feature>
<protein>
    <submittedName>
        <fullName evidence="5">Unannotated protein</fullName>
    </submittedName>
</protein>
<dbReference type="AlphaFoldDB" id="A0A6J6M597"/>
<organism evidence="5">
    <name type="scientific">freshwater metagenome</name>
    <dbReference type="NCBI Taxonomy" id="449393"/>
    <lineage>
        <taxon>unclassified sequences</taxon>
        <taxon>metagenomes</taxon>
        <taxon>ecological metagenomes</taxon>
    </lineage>
</organism>
<keyword evidence="2" id="KW-0238">DNA-binding</keyword>
<evidence type="ECO:0000259" key="4">
    <source>
        <dbReference type="PROSITE" id="PS50956"/>
    </source>
</evidence>
<keyword evidence="1" id="KW-0805">Transcription regulation</keyword>
<evidence type="ECO:0000256" key="2">
    <source>
        <dbReference type="ARBA" id="ARBA00023125"/>
    </source>
</evidence>
<sequence>MEVGIKGSKSIRLSDHSSGMNLTYGMKGHPVAITLDQIDWKLLAELQLDARLSFSELSRRVHLSAPAVGERVRRLEQAGVITGYHAGIDLAETGWSVLAMVRIACYGNTCVLRDPAVATWPGVLEIHRVTGADCSVLKVTAVSMQDFEQLIDKLATYGTPSSTLILSSPLIRSDVVAPRN</sequence>
<dbReference type="PRINTS" id="PR00033">
    <property type="entry name" value="HTHASNC"/>
</dbReference>
<dbReference type="PANTHER" id="PTHR30154:SF53">
    <property type="entry name" value="HTH-TYPE TRANSCRIPTIONAL REGULATOR LRPC"/>
    <property type="match status" value="1"/>
</dbReference>
<dbReference type="InterPro" id="IPR011008">
    <property type="entry name" value="Dimeric_a/b-barrel"/>
</dbReference>
<keyword evidence="3" id="KW-0804">Transcription</keyword>
<name>A0A6J6M597_9ZZZZ</name>
<dbReference type="PANTHER" id="PTHR30154">
    <property type="entry name" value="LEUCINE-RESPONSIVE REGULATORY PROTEIN"/>
    <property type="match status" value="1"/>
</dbReference>
<dbReference type="InterPro" id="IPR019888">
    <property type="entry name" value="Tscrpt_reg_AsnC-like"/>
</dbReference>
<dbReference type="SMART" id="SM00344">
    <property type="entry name" value="HTH_ASNC"/>
    <property type="match status" value="1"/>
</dbReference>